<evidence type="ECO:0000256" key="1">
    <source>
        <dbReference type="SAM" id="Coils"/>
    </source>
</evidence>
<dbReference type="InterPro" id="IPR019219">
    <property type="entry name" value="DUF2130"/>
</dbReference>
<dbReference type="EMBL" id="FNZQ01000006">
    <property type="protein sequence ID" value="SEL55409.1"/>
    <property type="molecule type" value="Genomic_DNA"/>
</dbReference>
<dbReference type="Proteomes" id="UP000199283">
    <property type="component" value="Unassembled WGS sequence"/>
</dbReference>
<dbReference type="OrthoDB" id="9765972at2"/>
<dbReference type="Pfam" id="PF09903">
    <property type="entry name" value="DUF2130"/>
    <property type="match status" value="1"/>
</dbReference>
<evidence type="ECO:0000313" key="3">
    <source>
        <dbReference type="Proteomes" id="UP000199283"/>
    </source>
</evidence>
<dbReference type="AlphaFoldDB" id="A0A1H7R5K2"/>
<gene>
    <name evidence="2" type="ORF">SAMN04488526_2947</name>
</gene>
<evidence type="ECO:0008006" key="4">
    <source>
        <dbReference type="Google" id="ProtNLM"/>
    </source>
</evidence>
<reference evidence="2 3" key="1">
    <citation type="submission" date="2016-10" db="EMBL/GenBank/DDBJ databases">
        <authorList>
            <person name="de Groot N.N."/>
        </authorList>
    </citation>
    <scope>NUCLEOTIDE SEQUENCE [LARGE SCALE GENOMIC DNA]</scope>
    <source>
        <strain evidence="2 3">DSM 14858</strain>
    </source>
</reference>
<protein>
    <recommendedName>
        <fullName evidence="4">DUF2130 domain-containing protein</fullName>
    </recommendedName>
</protein>
<keyword evidence="3" id="KW-1185">Reference proteome</keyword>
<dbReference type="STRING" id="188906.SAMN04488526_2947"/>
<feature type="coiled-coil region" evidence="1">
    <location>
        <begin position="158"/>
        <end position="192"/>
    </location>
</feature>
<dbReference type="RefSeq" id="WP_092764081.1">
    <property type="nucleotide sequence ID" value="NZ_FNZQ01000006.1"/>
</dbReference>
<keyword evidence="1" id="KW-0175">Coiled coil</keyword>
<proteinExistence type="predicted"/>
<evidence type="ECO:0000313" key="2">
    <source>
        <dbReference type="EMBL" id="SEL55409.1"/>
    </source>
</evidence>
<sequence>MNDPRITCPACSHEIPLTESLAGPLLVKTRQDAAARQEAALAEQKRTIEAEAAARATAAQAAKLAEIEVRAQEREAEIAAMKVRDADRETKLAAAQKAQAAALAREEALKDREREMDLTIQKQVAAATDVARRKLQAEAEAMATERLKTVQEVNALKLAEKDQQMEGMRRKVEEMQKKMDQGSQQLQGEAAEVVLEDQLARAFPTDVIEPVGKGQRGADCLQRVGTVGTILWEAKRTSGWNKDWLPKLRDDMRSVGADVAVLTSAVRPEGLETFALVDGIWIAAPRYAVPLACVLREGLSRAAEARGVREGQATKTEMLYDYLTGPQFRSRMEAVIEPFEAMQMALLKERKQMQAQWALREKQLEKAMASMMGMYGDVRGIAGAAVAEIEALEPDLLEGD</sequence>
<name>A0A1H7R5K2_9RHOB</name>
<organism evidence="2 3">
    <name type="scientific">Jannaschia helgolandensis</name>
    <dbReference type="NCBI Taxonomy" id="188906"/>
    <lineage>
        <taxon>Bacteria</taxon>
        <taxon>Pseudomonadati</taxon>
        <taxon>Pseudomonadota</taxon>
        <taxon>Alphaproteobacteria</taxon>
        <taxon>Rhodobacterales</taxon>
        <taxon>Roseobacteraceae</taxon>
        <taxon>Jannaschia</taxon>
    </lineage>
</organism>
<accession>A0A1H7R5K2</accession>